<reference evidence="3 4" key="1">
    <citation type="journal article" date="2016" name="Nat. Commun.">
        <title>Thousands of microbial genomes shed light on interconnected biogeochemical processes in an aquifer system.</title>
        <authorList>
            <person name="Anantharaman K."/>
            <person name="Brown C.T."/>
            <person name="Hug L.A."/>
            <person name="Sharon I."/>
            <person name="Castelle C.J."/>
            <person name="Probst A.J."/>
            <person name="Thomas B.C."/>
            <person name="Singh A."/>
            <person name="Wilkins M.J."/>
            <person name="Karaoz U."/>
            <person name="Brodie E.L."/>
            <person name="Williams K.H."/>
            <person name="Hubbard S.S."/>
            <person name="Banfield J.F."/>
        </authorList>
    </citation>
    <scope>NUCLEOTIDE SEQUENCE [LARGE SCALE GENOMIC DNA]</scope>
</reference>
<dbReference type="PANTHER" id="PTHR43736:SF1">
    <property type="entry name" value="DIHYDRONEOPTERIN TRIPHOSPHATE DIPHOSPHATASE"/>
    <property type="match status" value="1"/>
</dbReference>
<comment type="caution">
    <text evidence="3">The sequence shown here is derived from an EMBL/GenBank/DDBJ whole genome shotgun (WGS) entry which is preliminary data.</text>
</comment>
<dbReference type="PROSITE" id="PS00893">
    <property type="entry name" value="NUDIX_BOX"/>
    <property type="match status" value="1"/>
</dbReference>
<evidence type="ECO:0000256" key="1">
    <source>
        <dbReference type="ARBA" id="ARBA00022801"/>
    </source>
</evidence>
<evidence type="ECO:0000259" key="2">
    <source>
        <dbReference type="PROSITE" id="PS51462"/>
    </source>
</evidence>
<dbReference type="STRING" id="1802695.A3A13_04380"/>
<feature type="domain" description="Nudix hydrolase" evidence="2">
    <location>
        <begin position="7"/>
        <end position="148"/>
    </location>
</feature>
<gene>
    <name evidence="3" type="ORF">A3A13_04380</name>
</gene>
<dbReference type="PANTHER" id="PTHR43736">
    <property type="entry name" value="ADP-RIBOSE PYROPHOSPHATASE"/>
    <property type="match status" value="1"/>
</dbReference>
<evidence type="ECO:0000313" key="4">
    <source>
        <dbReference type="Proteomes" id="UP000178911"/>
    </source>
</evidence>
<dbReference type="InterPro" id="IPR000086">
    <property type="entry name" value="NUDIX_hydrolase_dom"/>
</dbReference>
<proteinExistence type="predicted"/>
<dbReference type="InterPro" id="IPR020084">
    <property type="entry name" value="NUDIX_hydrolase_CS"/>
</dbReference>
<organism evidence="3 4">
    <name type="scientific">Candidatus Yanofskybacteria bacterium RIFCSPLOWO2_01_FULL_43_22</name>
    <dbReference type="NCBI Taxonomy" id="1802695"/>
    <lineage>
        <taxon>Bacteria</taxon>
        <taxon>Candidatus Yanofskyibacteriota</taxon>
    </lineage>
</organism>
<dbReference type="Proteomes" id="UP000178911">
    <property type="component" value="Unassembled WGS sequence"/>
</dbReference>
<dbReference type="Gene3D" id="3.90.79.10">
    <property type="entry name" value="Nucleoside Triphosphate Pyrophosphohydrolase"/>
    <property type="match status" value="1"/>
</dbReference>
<name>A0A1F8GFT2_9BACT</name>
<dbReference type="SUPFAM" id="SSF55811">
    <property type="entry name" value="Nudix"/>
    <property type="match status" value="1"/>
</dbReference>
<sequence length="151" mass="17931">MAHIHEKIDFVIVVYIVFEDKVLMVLHKKLKKWLPIGGHIELDENPEEALFREVKEECGLEIELLSQKPEQLDDITRPLYPPAFMDMHKTSDTHHHIGMIYFAKAKSSEVKHKEDEHDGIRWFTESELDDPQYDVLKNVKFYAKEAFRRTR</sequence>
<dbReference type="AlphaFoldDB" id="A0A1F8GFT2"/>
<keyword evidence="1" id="KW-0378">Hydrolase</keyword>
<protein>
    <recommendedName>
        <fullName evidence="2">Nudix hydrolase domain-containing protein</fullName>
    </recommendedName>
</protein>
<dbReference type="GO" id="GO:0016787">
    <property type="term" value="F:hydrolase activity"/>
    <property type="evidence" value="ECO:0007669"/>
    <property type="project" value="UniProtKB-KW"/>
</dbReference>
<dbReference type="EMBL" id="MGKJ01000020">
    <property type="protein sequence ID" value="OGN23329.1"/>
    <property type="molecule type" value="Genomic_DNA"/>
</dbReference>
<accession>A0A1F8GFT2</accession>
<dbReference type="CDD" id="cd03674">
    <property type="entry name" value="NUDIX_Hydrolase"/>
    <property type="match status" value="1"/>
</dbReference>
<dbReference type="Pfam" id="PF00293">
    <property type="entry name" value="NUDIX"/>
    <property type="match status" value="1"/>
</dbReference>
<dbReference type="InterPro" id="IPR015797">
    <property type="entry name" value="NUDIX_hydrolase-like_dom_sf"/>
</dbReference>
<dbReference type="PROSITE" id="PS51462">
    <property type="entry name" value="NUDIX"/>
    <property type="match status" value="1"/>
</dbReference>
<evidence type="ECO:0000313" key="3">
    <source>
        <dbReference type="EMBL" id="OGN23329.1"/>
    </source>
</evidence>